<dbReference type="STRING" id="1548547.BA177_13800"/>
<dbReference type="EMBL" id="CP016268">
    <property type="protein sequence ID" value="ANO52125.1"/>
    <property type="molecule type" value="Genomic_DNA"/>
</dbReference>
<name>A0A193LHY5_9GAMM</name>
<evidence type="ECO:0000256" key="2">
    <source>
        <dbReference type="ARBA" id="ARBA00023125"/>
    </source>
</evidence>
<dbReference type="SMART" id="SM00347">
    <property type="entry name" value="HTH_MARR"/>
    <property type="match status" value="1"/>
</dbReference>
<feature type="domain" description="HTH marR-type" evidence="4">
    <location>
        <begin position="6"/>
        <end position="133"/>
    </location>
</feature>
<keyword evidence="6" id="KW-1185">Reference proteome</keyword>
<dbReference type="InterPro" id="IPR036388">
    <property type="entry name" value="WH-like_DNA-bd_sf"/>
</dbReference>
<dbReference type="OrthoDB" id="5522755at2"/>
<dbReference type="Gene3D" id="1.10.10.10">
    <property type="entry name" value="Winged helix-like DNA-binding domain superfamily/Winged helix DNA-binding domain"/>
    <property type="match status" value="1"/>
</dbReference>
<dbReference type="Proteomes" id="UP000092695">
    <property type="component" value="Chromosome"/>
</dbReference>
<dbReference type="Pfam" id="PF12802">
    <property type="entry name" value="MarR_2"/>
    <property type="match status" value="1"/>
</dbReference>
<dbReference type="InterPro" id="IPR039422">
    <property type="entry name" value="MarR/SlyA-like"/>
</dbReference>
<dbReference type="CDD" id="cd00090">
    <property type="entry name" value="HTH_ARSR"/>
    <property type="match status" value="1"/>
</dbReference>
<protein>
    <recommendedName>
        <fullName evidence="4">HTH marR-type domain-containing protein</fullName>
    </recommendedName>
</protein>
<dbReference type="InterPro" id="IPR000835">
    <property type="entry name" value="HTH_MarR-typ"/>
</dbReference>
<reference evidence="5 6" key="1">
    <citation type="submission" date="2016-06" db="EMBL/GenBank/DDBJ databases">
        <title>Complete genome sequence of a deep-branching marine Gamma Proteobacterium Woeseia oceani type strain XK5.</title>
        <authorList>
            <person name="Mu D."/>
            <person name="Du Z."/>
        </authorList>
    </citation>
    <scope>NUCLEOTIDE SEQUENCE [LARGE SCALE GENOMIC DNA]</scope>
    <source>
        <strain evidence="5 6">XK5</strain>
    </source>
</reference>
<keyword evidence="2" id="KW-0238">DNA-binding</keyword>
<evidence type="ECO:0000256" key="3">
    <source>
        <dbReference type="ARBA" id="ARBA00023163"/>
    </source>
</evidence>
<keyword evidence="1" id="KW-0805">Transcription regulation</keyword>
<dbReference type="InterPro" id="IPR011991">
    <property type="entry name" value="ArsR-like_HTH"/>
</dbReference>
<accession>A0A193LHY5</accession>
<dbReference type="GO" id="GO:0003700">
    <property type="term" value="F:DNA-binding transcription factor activity"/>
    <property type="evidence" value="ECO:0007669"/>
    <property type="project" value="InterPro"/>
</dbReference>
<dbReference type="PANTHER" id="PTHR33164:SF89">
    <property type="entry name" value="MARR FAMILY REGULATORY PROTEIN"/>
    <property type="match status" value="1"/>
</dbReference>
<dbReference type="GO" id="GO:0003677">
    <property type="term" value="F:DNA binding"/>
    <property type="evidence" value="ECO:0007669"/>
    <property type="project" value="UniProtKB-KW"/>
</dbReference>
<dbReference type="GO" id="GO:0006950">
    <property type="term" value="P:response to stress"/>
    <property type="evidence" value="ECO:0007669"/>
    <property type="project" value="TreeGrafter"/>
</dbReference>
<dbReference type="KEGG" id="woc:BA177_13800"/>
<dbReference type="InterPro" id="IPR023187">
    <property type="entry name" value="Tscrpt_reg_MarR-type_CS"/>
</dbReference>
<keyword evidence="3" id="KW-0804">Transcription</keyword>
<dbReference type="AlphaFoldDB" id="A0A193LHY5"/>
<dbReference type="SUPFAM" id="SSF46785">
    <property type="entry name" value="Winged helix' DNA-binding domain"/>
    <property type="match status" value="1"/>
</dbReference>
<dbReference type="PRINTS" id="PR00598">
    <property type="entry name" value="HTHMARR"/>
</dbReference>
<dbReference type="InterPro" id="IPR036390">
    <property type="entry name" value="WH_DNA-bd_sf"/>
</dbReference>
<gene>
    <name evidence="5" type="ORF">BA177_13800</name>
</gene>
<organism evidence="5 6">
    <name type="scientific">Woeseia oceani</name>
    <dbReference type="NCBI Taxonomy" id="1548547"/>
    <lineage>
        <taxon>Bacteria</taxon>
        <taxon>Pseudomonadati</taxon>
        <taxon>Pseudomonadota</taxon>
        <taxon>Gammaproteobacteria</taxon>
        <taxon>Woeseiales</taxon>
        <taxon>Woeseiaceae</taxon>
        <taxon>Woeseia</taxon>
    </lineage>
</organism>
<evidence type="ECO:0000313" key="6">
    <source>
        <dbReference type="Proteomes" id="UP000092695"/>
    </source>
</evidence>
<proteinExistence type="predicted"/>
<evidence type="ECO:0000259" key="4">
    <source>
        <dbReference type="PROSITE" id="PS50995"/>
    </source>
</evidence>
<dbReference type="PROSITE" id="PS01117">
    <property type="entry name" value="HTH_MARR_1"/>
    <property type="match status" value="1"/>
</dbReference>
<evidence type="ECO:0000313" key="5">
    <source>
        <dbReference type="EMBL" id="ANO52125.1"/>
    </source>
</evidence>
<dbReference type="RefSeq" id="WP_068617143.1">
    <property type="nucleotide sequence ID" value="NZ_CP016268.1"/>
</dbReference>
<sequence>MKLTPADRVAALIERVGRLITTEAHAEGLLPVHWEALRYLDRANRFSRTAVALTAYLGITKGTVSQTLNSLENKGYVRKRTDPQDKRSKLLSLTSKGQALLRRDPLRATVSAVQALDATAQPGLAKGLEALLAARLNAQARQPFGQCRDCRYFAKQHPDGGPHYCLLLEAKLAESESQAICFEQLPVAR</sequence>
<evidence type="ECO:0000256" key="1">
    <source>
        <dbReference type="ARBA" id="ARBA00023015"/>
    </source>
</evidence>
<dbReference type="PROSITE" id="PS50995">
    <property type="entry name" value="HTH_MARR_2"/>
    <property type="match status" value="1"/>
</dbReference>
<dbReference type="PANTHER" id="PTHR33164">
    <property type="entry name" value="TRANSCRIPTIONAL REGULATOR, MARR FAMILY"/>
    <property type="match status" value="1"/>
</dbReference>